<organism evidence="5 6">
    <name type="scientific">Cellulomonas fengjieae</name>
    <dbReference type="NCBI Taxonomy" id="2819978"/>
    <lineage>
        <taxon>Bacteria</taxon>
        <taxon>Bacillati</taxon>
        <taxon>Actinomycetota</taxon>
        <taxon>Actinomycetes</taxon>
        <taxon>Micrococcales</taxon>
        <taxon>Cellulomonadaceae</taxon>
        <taxon>Cellulomonas</taxon>
    </lineage>
</organism>
<keyword evidence="6" id="KW-1185">Reference proteome</keyword>
<dbReference type="InterPro" id="IPR036388">
    <property type="entry name" value="WH-like_DNA-bd_sf"/>
</dbReference>
<reference evidence="5 6" key="1">
    <citation type="submission" date="2021-03" db="EMBL/GenBank/DDBJ databases">
        <title>novel species in genus Cellulomonas.</title>
        <authorList>
            <person name="Zhang G."/>
        </authorList>
    </citation>
    <scope>NUCLEOTIDE SEQUENCE [LARGE SCALE GENOMIC DNA]</scope>
    <source>
        <strain evidence="6">zg-ZUI188</strain>
    </source>
</reference>
<dbReference type="Proteomes" id="UP000678317">
    <property type="component" value="Unassembled WGS sequence"/>
</dbReference>
<keyword evidence="2" id="KW-0804">Transcription</keyword>
<evidence type="ECO:0000313" key="5">
    <source>
        <dbReference type="EMBL" id="MBO3085757.1"/>
    </source>
</evidence>
<dbReference type="Gene3D" id="1.10.10.10">
    <property type="entry name" value="Winged helix-like DNA-binding domain superfamily/Winged helix DNA-binding domain"/>
    <property type="match status" value="1"/>
</dbReference>
<protein>
    <submittedName>
        <fullName evidence="5">GAF and ANTAR domain-containing protein</fullName>
    </submittedName>
</protein>
<accession>A0ABS3SJC4</accession>
<gene>
    <name evidence="5" type="ORF">J4035_14020</name>
</gene>
<dbReference type="SMART" id="SM01012">
    <property type="entry name" value="ANTAR"/>
    <property type="match status" value="1"/>
</dbReference>
<evidence type="ECO:0000259" key="4">
    <source>
        <dbReference type="PROSITE" id="PS50921"/>
    </source>
</evidence>
<proteinExistence type="predicted"/>
<dbReference type="PROSITE" id="PS50921">
    <property type="entry name" value="ANTAR"/>
    <property type="match status" value="1"/>
</dbReference>
<dbReference type="Pfam" id="PF03861">
    <property type="entry name" value="ANTAR"/>
    <property type="match status" value="1"/>
</dbReference>
<feature type="region of interest" description="Disordered" evidence="3">
    <location>
        <begin position="225"/>
        <end position="248"/>
    </location>
</feature>
<dbReference type="InterPro" id="IPR029016">
    <property type="entry name" value="GAF-like_dom_sf"/>
</dbReference>
<evidence type="ECO:0000256" key="1">
    <source>
        <dbReference type="ARBA" id="ARBA00023015"/>
    </source>
</evidence>
<dbReference type="RefSeq" id="WP_208290024.1">
    <property type="nucleotide sequence ID" value="NZ_JAGFBM010000008.1"/>
</dbReference>
<sequence>MSDRIMALAQLARVIASAPAEEPLPVRLCRAYVEVLGADGGAITLSSTTSQRLTLSTSDGVSAQIEDLQDVLGEGPGQDAYRSGQAVVTKVDGLGGRLFPVFSGLASSLTGPLTVWAIPMQPGEATLGVITVYRGTGELSYSLEDAQFLADSVGAALLDDPSAHGATPFAGWSNRARVHQATGMIVAHGGFTPEDALVILRAHAFAESTSLDRIASDVIEQRLGFTPWQTGGTTPTAPWDDGPKDHGP</sequence>
<dbReference type="InterPro" id="IPR005561">
    <property type="entry name" value="ANTAR"/>
</dbReference>
<feature type="domain" description="ANTAR" evidence="4">
    <location>
        <begin position="158"/>
        <end position="219"/>
    </location>
</feature>
<dbReference type="Gene3D" id="3.30.450.40">
    <property type="match status" value="1"/>
</dbReference>
<dbReference type="EMBL" id="JAGFBM010000008">
    <property type="protein sequence ID" value="MBO3085757.1"/>
    <property type="molecule type" value="Genomic_DNA"/>
</dbReference>
<dbReference type="SUPFAM" id="SSF55781">
    <property type="entry name" value="GAF domain-like"/>
    <property type="match status" value="1"/>
</dbReference>
<keyword evidence="1" id="KW-0805">Transcription regulation</keyword>
<evidence type="ECO:0000256" key="2">
    <source>
        <dbReference type="ARBA" id="ARBA00023163"/>
    </source>
</evidence>
<feature type="compositionally biased region" description="Polar residues" evidence="3">
    <location>
        <begin position="227"/>
        <end position="236"/>
    </location>
</feature>
<evidence type="ECO:0000256" key="3">
    <source>
        <dbReference type="SAM" id="MobiDB-lite"/>
    </source>
</evidence>
<name>A0ABS3SJC4_9CELL</name>
<evidence type="ECO:0000313" key="6">
    <source>
        <dbReference type="Proteomes" id="UP000678317"/>
    </source>
</evidence>
<comment type="caution">
    <text evidence="5">The sequence shown here is derived from an EMBL/GenBank/DDBJ whole genome shotgun (WGS) entry which is preliminary data.</text>
</comment>